<name>A0A834JWV5_VESVU</name>
<keyword evidence="1" id="KW-0472">Membrane</keyword>
<dbReference type="AlphaFoldDB" id="A0A834JWV5"/>
<dbReference type="Proteomes" id="UP000614350">
    <property type="component" value="Unassembled WGS sequence"/>
</dbReference>
<dbReference type="EMBL" id="JACSEA010000008">
    <property type="protein sequence ID" value="KAF7395111.1"/>
    <property type="molecule type" value="Genomic_DNA"/>
</dbReference>
<keyword evidence="1" id="KW-0812">Transmembrane</keyword>
<accession>A0A834JWV5</accession>
<keyword evidence="1" id="KW-1133">Transmembrane helix</keyword>
<evidence type="ECO:0000313" key="2">
    <source>
        <dbReference type="EMBL" id="KAF7395111.1"/>
    </source>
</evidence>
<reference evidence="2" key="1">
    <citation type="journal article" date="2020" name="G3 (Bethesda)">
        <title>High-Quality Assemblies for Three Invasive Social Wasps from the &lt;i&gt;Vespula&lt;/i&gt; Genus.</title>
        <authorList>
            <person name="Harrop T.W.R."/>
            <person name="Guhlin J."/>
            <person name="McLaughlin G.M."/>
            <person name="Permina E."/>
            <person name="Stockwell P."/>
            <person name="Gilligan J."/>
            <person name="Le Lec M.F."/>
            <person name="Gruber M.A.M."/>
            <person name="Quinn O."/>
            <person name="Lovegrove M."/>
            <person name="Duncan E.J."/>
            <person name="Remnant E.J."/>
            <person name="Van Eeckhoven J."/>
            <person name="Graham B."/>
            <person name="Knapp R.A."/>
            <person name="Langford K.W."/>
            <person name="Kronenberg Z."/>
            <person name="Press M.O."/>
            <person name="Eacker S.M."/>
            <person name="Wilson-Rankin E.E."/>
            <person name="Purcell J."/>
            <person name="Lester P.J."/>
            <person name="Dearden P.K."/>
        </authorList>
    </citation>
    <scope>NUCLEOTIDE SEQUENCE</scope>
    <source>
        <strain evidence="2">Marl-1</strain>
    </source>
</reference>
<gene>
    <name evidence="2" type="ORF">HZH66_008285</name>
</gene>
<protein>
    <submittedName>
        <fullName evidence="2">Uncharacterized protein</fullName>
    </submittedName>
</protein>
<organism evidence="2 3">
    <name type="scientific">Vespula vulgaris</name>
    <name type="common">Yellow jacket</name>
    <name type="synonym">Wasp</name>
    <dbReference type="NCBI Taxonomy" id="7454"/>
    <lineage>
        <taxon>Eukaryota</taxon>
        <taxon>Metazoa</taxon>
        <taxon>Ecdysozoa</taxon>
        <taxon>Arthropoda</taxon>
        <taxon>Hexapoda</taxon>
        <taxon>Insecta</taxon>
        <taxon>Pterygota</taxon>
        <taxon>Neoptera</taxon>
        <taxon>Endopterygota</taxon>
        <taxon>Hymenoptera</taxon>
        <taxon>Apocrita</taxon>
        <taxon>Aculeata</taxon>
        <taxon>Vespoidea</taxon>
        <taxon>Vespidae</taxon>
        <taxon>Vespinae</taxon>
        <taxon>Vespula</taxon>
    </lineage>
</organism>
<comment type="caution">
    <text evidence="2">The sequence shown here is derived from an EMBL/GenBank/DDBJ whole genome shotgun (WGS) entry which is preliminary data.</text>
</comment>
<feature type="transmembrane region" description="Helical" evidence="1">
    <location>
        <begin position="106"/>
        <end position="130"/>
    </location>
</feature>
<proteinExistence type="predicted"/>
<keyword evidence="3" id="KW-1185">Reference proteome</keyword>
<sequence>MRSLPWVVNLEKPKHSVNYSELTCFSLVELTKKIAQSDSGLEKFEPLNGEKEREDGELHRSYTLKTFWFLAREEEEALVSQEGTAVERLLPSSVSSSGNGTGSSSVVIAVVVVVVLVLILVVVVVVVSICEGFRPCTSYE</sequence>
<evidence type="ECO:0000256" key="1">
    <source>
        <dbReference type="SAM" id="Phobius"/>
    </source>
</evidence>
<evidence type="ECO:0000313" key="3">
    <source>
        <dbReference type="Proteomes" id="UP000614350"/>
    </source>
</evidence>